<evidence type="ECO:0000313" key="2">
    <source>
        <dbReference type="EMBL" id="KAE9391232.1"/>
    </source>
</evidence>
<protein>
    <submittedName>
        <fullName evidence="2">Uncharacterized protein</fullName>
    </submittedName>
</protein>
<organism evidence="2 3">
    <name type="scientific">Gymnopus androsaceus JB14</name>
    <dbReference type="NCBI Taxonomy" id="1447944"/>
    <lineage>
        <taxon>Eukaryota</taxon>
        <taxon>Fungi</taxon>
        <taxon>Dikarya</taxon>
        <taxon>Basidiomycota</taxon>
        <taxon>Agaricomycotina</taxon>
        <taxon>Agaricomycetes</taxon>
        <taxon>Agaricomycetidae</taxon>
        <taxon>Agaricales</taxon>
        <taxon>Marasmiineae</taxon>
        <taxon>Omphalotaceae</taxon>
        <taxon>Gymnopus</taxon>
    </lineage>
</organism>
<reference evidence="2" key="1">
    <citation type="journal article" date="2019" name="Environ. Microbiol.">
        <title>Fungal ecological strategies reflected in gene transcription - a case study of two litter decomposers.</title>
        <authorList>
            <person name="Barbi F."/>
            <person name="Kohler A."/>
            <person name="Barry K."/>
            <person name="Baskaran P."/>
            <person name="Daum C."/>
            <person name="Fauchery L."/>
            <person name="Ihrmark K."/>
            <person name="Kuo A."/>
            <person name="LaButti K."/>
            <person name="Lipzen A."/>
            <person name="Morin E."/>
            <person name="Grigoriev I.V."/>
            <person name="Henrissat B."/>
            <person name="Lindahl B."/>
            <person name="Martin F."/>
        </authorList>
    </citation>
    <scope>NUCLEOTIDE SEQUENCE</scope>
    <source>
        <strain evidence="2">JB14</strain>
    </source>
</reference>
<dbReference type="EMBL" id="ML769632">
    <property type="protein sequence ID" value="KAE9391232.1"/>
    <property type="molecule type" value="Genomic_DNA"/>
</dbReference>
<dbReference type="OrthoDB" id="3220614at2759"/>
<feature type="compositionally biased region" description="Basic residues" evidence="1">
    <location>
        <begin position="66"/>
        <end position="75"/>
    </location>
</feature>
<gene>
    <name evidence="2" type="ORF">BT96DRAFT_1001546</name>
</gene>
<name>A0A6A4GZ69_9AGAR</name>
<sequence length="431" mass="48388">MPKHCAASTSDSDSGSLKKKPKPRQLSHKPPRVESLSSDSSSESSDSSSKEEDHGLSDKENASESKKRHRKALKKPQVKRQIILVFKRKSDKFTKAGRWFPCAIDLFIDISAIETTVLESLNNDYEPDETDQTFLRAWTQLLRICPLLRDLLKNATTEKGQDRYIDALNKVSKGVSSAREHHMAVIRNNILDWIRFEQSDRDKPKLRKSTTKSGRACIQESKFVEKLETGRIPILASDFPAFLYDQSSIDADDPQAGLFEGYLLIRVFFAIFFGKSSALSGKFQKNSIAHRNGMKRVTGHHIACAAVQARFTLSDKDNWQDNDDHFCYSDFYNEIVNEFEDDPDDEVILETLIFWNQLVFGNADGLGGPSDPDFLLPIDADSDAELETESTVSALQAARQACREERLAKQAARAKAKATTPEVTTSVTVTT</sequence>
<feature type="compositionally biased region" description="Basic and acidic residues" evidence="1">
    <location>
        <begin position="48"/>
        <end position="65"/>
    </location>
</feature>
<accession>A0A6A4GZ69</accession>
<feature type="compositionally biased region" description="Basic residues" evidence="1">
    <location>
        <begin position="17"/>
        <end position="30"/>
    </location>
</feature>
<feature type="region of interest" description="Disordered" evidence="1">
    <location>
        <begin position="1"/>
        <end position="75"/>
    </location>
</feature>
<evidence type="ECO:0000256" key="1">
    <source>
        <dbReference type="SAM" id="MobiDB-lite"/>
    </source>
</evidence>
<keyword evidence="3" id="KW-1185">Reference proteome</keyword>
<dbReference type="AlphaFoldDB" id="A0A6A4GZ69"/>
<evidence type="ECO:0000313" key="3">
    <source>
        <dbReference type="Proteomes" id="UP000799118"/>
    </source>
</evidence>
<feature type="compositionally biased region" description="Low complexity" evidence="1">
    <location>
        <begin position="34"/>
        <end position="47"/>
    </location>
</feature>
<proteinExistence type="predicted"/>
<dbReference type="Pfam" id="PF20414">
    <property type="entry name" value="DUF6698"/>
    <property type="match status" value="1"/>
</dbReference>
<dbReference type="Proteomes" id="UP000799118">
    <property type="component" value="Unassembled WGS sequence"/>
</dbReference>
<dbReference type="InterPro" id="IPR046521">
    <property type="entry name" value="DUF6698"/>
</dbReference>